<gene>
    <name evidence="1" type="ORF">MEUPH1_LOCUS17483</name>
</gene>
<keyword evidence="2" id="KW-1185">Reference proteome</keyword>
<accession>A0AAV0X267</accession>
<protein>
    <submittedName>
        <fullName evidence="1">Uncharacterized protein</fullName>
    </submittedName>
</protein>
<name>A0AAV0X267_9HEMI</name>
<reference evidence="1 2" key="1">
    <citation type="submission" date="2023-01" db="EMBL/GenBank/DDBJ databases">
        <authorList>
            <person name="Whitehead M."/>
        </authorList>
    </citation>
    <scope>NUCLEOTIDE SEQUENCE [LARGE SCALE GENOMIC DNA]</scope>
</reference>
<comment type="caution">
    <text evidence="1">The sequence shown here is derived from an EMBL/GenBank/DDBJ whole genome shotgun (WGS) entry which is preliminary data.</text>
</comment>
<organism evidence="1 2">
    <name type="scientific">Macrosiphum euphorbiae</name>
    <name type="common">potato aphid</name>
    <dbReference type="NCBI Taxonomy" id="13131"/>
    <lineage>
        <taxon>Eukaryota</taxon>
        <taxon>Metazoa</taxon>
        <taxon>Ecdysozoa</taxon>
        <taxon>Arthropoda</taxon>
        <taxon>Hexapoda</taxon>
        <taxon>Insecta</taxon>
        <taxon>Pterygota</taxon>
        <taxon>Neoptera</taxon>
        <taxon>Paraneoptera</taxon>
        <taxon>Hemiptera</taxon>
        <taxon>Sternorrhyncha</taxon>
        <taxon>Aphidomorpha</taxon>
        <taxon>Aphidoidea</taxon>
        <taxon>Aphididae</taxon>
        <taxon>Macrosiphini</taxon>
        <taxon>Macrosiphum</taxon>
    </lineage>
</organism>
<dbReference type="AlphaFoldDB" id="A0AAV0X267"/>
<sequence length="101" mass="12336">MSFITVDRLLVLLDNPILRKKLLEKKRVGVHPIDRRRKIYGEFHHLFFDLKKSPTRFFEYLRMSIETYDFILTKICHRIRKKTTNFKKPISPAERLYVTIR</sequence>
<dbReference type="Proteomes" id="UP001160148">
    <property type="component" value="Unassembled WGS sequence"/>
</dbReference>
<evidence type="ECO:0000313" key="2">
    <source>
        <dbReference type="Proteomes" id="UP001160148"/>
    </source>
</evidence>
<evidence type="ECO:0000313" key="1">
    <source>
        <dbReference type="EMBL" id="CAI6362415.1"/>
    </source>
</evidence>
<proteinExistence type="predicted"/>
<dbReference type="EMBL" id="CARXXK010000003">
    <property type="protein sequence ID" value="CAI6362415.1"/>
    <property type="molecule type" value="Genomic_DNA"/>
</dbReference>